<accession>A0A6B0UBF4</accession>
<sequence>MSSPCTLLVLPIYWLRPQAALGAKSMQGGRLRPLPGCPCPSEQRAGSVVRIMPCTAAVQCNVRPQRATPPPRFSTWTLFFLGPFLCLSQ</sequence>
<dbReference type="AlphaFoldDB" id="A0A6B0UBF4"/>
<name>A0A6B0UBF4_IXORI</name>
<organism evidence="2">
    <name type="scientific">Ixodes ricinus</name>
    <name type="common">Common tick</name>
    <name type="synonym">Acarus ricinus</name>
    <dbReference type="NCBI Taxonomy" id="34613"/>
    <lineage>
        <taxon>Eukaryota</taxon>
        <taxon>Metazoa</taxon>
        <taxon>Ecdysozoa</taxon>
        <taxon>Arthropoda</taxon>
        <taxon>Chelicerata</taxon>
        <taxon>Arachnida</taxon>
        <taxon>Acari</taxon>
        <taxon>Parasitiformes</taxon>
        <taxon>Ixodida</taxon>
        <taxon>Ixodoidea</taxon>
        <taxon>Ixodidae</taxon>
        <taxon>Ixodinae</taxon>
        <taxon>Ixodes</taxon>
    </lineage>
</organism>
<protein>
    <submittedName>
        <fullName evidence="2">Putative secreted protein</fullName>
    </submittedName>
</protein>
<evidence type="ECO:0000313" key="2">
    <source>
        <dbReference type="EMBL" id="MXU86080.1"/>
    </source>
</evidence>
<evidence type="ECO:0000256" key="1">
    <source>
        <dbReference type="SAM" id="SignalP"/>
    </source>
</evidence>
<dbReference type="EMBL" id="GIFC01003997">
    <property type="protein sequence ID" value="MXU86080.1"/>
    <property type="molecule type" value="Transcribed_RNA"/>
</dbReference>
<keyword evidence="1" id="KW-0732">Signal</keyword>
<proteinExistence type="predicted"/>
<reference evidence="2" key="1">
    <citation type="submission" date="2019-12" db="EMBL/GenBank/DDBJ databases">
        <title>An insight into the sialome of adult female Ixodes ricinus ticks feeding for 6 days.</title>
        <authorList>
            <person name="Perner J."/>
            <person name="Ribeiro J.M.C."/>
        </authorList>
    </citation>
    <scope>NUCLEOTIDE SEQUENCE</scope>
    <source>
        <strain evidence="2">Semi-engorged</strain>
        <tissue evidence="2">Salivary glands</tissue>
    </source>
</reference>
<feature type="chain" id="PRO_5025587368" evidence="1">
    <location>
        <begin position="23"/>
        <end position="89"/>
    </location>
</feature>
<feature type="signal peptide" evidence="1">
    <location>
        <begin position="1"/>
        <end position="22"/>
    </location>
</feature>